<accession>A0A6N2YWC1</accession>
<dbReference type="InterPro" id="IPR010982">
    <property type="entry name" value="Lambda_DNA-bd_dom_sf"/>
</dbReference>
<reference evidence="2" key="1">
    <citation type="submission" date="2019-11" db="EMBL/GenBank/DDBJ databases">
        <authorList>
            <person name="Feng L."/>
        </authorList>
    </citation>
    <scope>NUCLEOTIDE SEQUENCE</scope>
    <source>
        <strain evidence="2">CintestinalisLFYP54</strain>
    </source>
</reference>
<sequence>MSPAPEGPYSQEPQLLKFRIRLSRSLDRAEMTPGDLAREVGKSRQVVWQWMSGARIPNAVSIVRIARVLGVPADWLLGEPPACCAERVVSLARKMADETDGPSGEQDEETRTT</sequence>
<dbReference type="RefSeq" id="WP_421756054.1">
    <property type="nucleotide sequence ID" value="NZ_CACRTN010000009.1"/>
</dbReference>
<organism evidence="2">
    <name type="scientific">Collinsella intestinalis</name>
    <dbReference type="NCBI Taxonomy" id="147207"/>
    <lineage>
        <taxon>Bacteria</taxon>
        <taxon>Bacillati</taxon>
        <taxon>Actinomycetota</taxon>
        <taxon>Coriobacteriia</taxon>
        <taxon>Coriobacteriales</taxon>
        <taxon>Coriobacteriaceae</taxon>
        <taxon>Collinsella</taxon>
    </lineage>
</organism>
<dbReference type="Gene3D" id="1.10.260.40">
    <property type="entry name" value="lambda repressor-like DNA-binding domains"/>
    <property type="match status" value="1"/>
</dbReference>
<dbReference type="SMART" id="SM00530">
    <property type="entry name" value="HTH_XRE"/>
    <property type="match status" value="1"/>
</dbReference>
<evidence type="ECO:0000313" key="2">
    <source>
        <dbReference type="EMBL" id="VYT71315.1"/>
    </source>
</evidence>
<dbReference type="CDD" id="cd00093">
    <property type="entry name" value="HTH_XRE"/>
    <property type="match status" value="1"/>
</dbReference>
<dbReference type="AlphaFoldDB" id="A0A6N2YWC1"/>
<name>A0A6N2YWC1_9ACTN</name>
<gene>
    <name evidence="2" type="ORF">CILFYP54_01342</name>
</gene>
<dbReference type="Pfam" id="PF01381">
    <property type="entry name" value="HTH_3"/>
    <property type="match status" value="1"/>
</dbReference>
<protein>
    <submittedName>
        <fullName evidence="2">Helix-turn-helix</fullName>
    </submittedName>
</protein>
<dbReference type="PROSITE" id="PS50943">
    <property type="entry name" value="HTH_CROC1"/>
    <property type="match status" value="1"/>
</dbReference>
<dbReference type="EMBL" id="CACRTN010000009">
    <property type="protein sequence ID" value="VYT71315.1"/>
    <property type="molecule type" value="Genomic_DNA"/>
</dbReference>
<evidence type="ECO:0000259" key="1">
    <source>
        <dbReference type="PROSITE" id="PS50943"/>
    </source>
</evidence>
<feature type="domain" description="HTH cro/C1-type" evidence="1">
    <location>
        <begin position="31"/>
        <end position="76"/>
    </location>
</feature>
<dbReference type="InterPro" id="IPR001387">
    <property type="entry name" value="Cro/C1-type_HTH"/>
</dbReference>
<dbReference type="GO" id="GO:0003677">
    <property type="term" value="F:DNA binding"/>
    <property type="evidence" value="ECO:0007669"/>
    <property type="project" value="InterPro"/>
</dbReference>
<proteinExistence type="predicted"/>
<dbReference type="SUPFAM" id="SSF47413">
    <property type="entry name" value="lambda repressor-like DNA-binding domains"/>
    <property type="match status" value="1"/>
</dbReference>